<evidence type="ECO:0000313" key="2">
    <source>
        <dbReference type="EMBL" id="OUM86449.1"/>
    </source>
</evidence>
<proteinExistence type="predicted"/>
<feature type="region of interest" description="Disordered" evidence="1">
    <location>
        <begin position="27"/>
        <end position="51"/>
    </location>
</feature>
<gene>
    <name evidence="2" type="ORF">BAA01_06800</name>
</gene>
<evidence type="ECO:0000256" key="1">
    <source>
        <dbReference type="SAM" id="MobiDB-lite"/>
    </source>
</evidence>
<dbReference type="Proteomes" id="UP000196475">
    <property type="component" value="Unassembled WGS sequence"/>
</dbReference>
<comment type="caution">
    <text evidence="2">The sequence shown here is derived from an EMBL/GenBank/DDBJ whole genome shotgun (WGS) entry which is preliminary data.</text>
</comment>
<protein>
    <recommendedName>
        <fullName evidence="4">Cytosolic protein</fullName>
    </recommendedName>
</protein>
<name>A0A1Y3PQ77_9BACI</name>
<dbReference type="EMBL" id="LZRT01000090">
    <property type="protein sequence ID" value="OUM86449.1"/>
    <property type="molecule type" value="Genomic_DNA"/>
</dbReference>
<sequence length="84" mass="9690">MVQRNKRYRELETVVSQRSEIIAEEFPEGPYGAPFNEEHLGKTTPWEGGMHAAPQFTYENRTFHAGLEREHPDAHPTHSEAEEV</sequence>
<organism evidence="2 3">
    <name type="scientific">Bacillus thermozeamaize</name>
    <dbReference type="NCBI Taxonomy" id="230954"/>
    <lineage>
        <taxon>Bacteria</taxon>
        <taxon>Bacillati</taxon>
        <taxon>Bacillota</taxon>
        <taxon>Bacilli</taxon>
        <taxon>Bacillales</taxon>
        <taxon>Bacillaceae</taxon>
        <taxon>Bacillus</taxon>
    </lineage>
</organism>
<reference evidence="3" key="1">
    <citation type="submission" date="2016-06" db="EMBL/GenBank/DDBJ databases">
        <authorList>
            <person name="Nascimento L."/>
            <person name="Pereira R.V."/>
            <person name="Martins L.F."/>
            <person name="Quaggio R.B."/>
            <person name="Silva A.M."/>
            <person name="Setubal J.C."/>
        </authorList>
    </citation>
    <scope>NUCLEOTIDE SEQUENCE [LARGE SCALE GENOMIC DNA]</scope>
</reference>
<evidence type="ECO:0008006" key="4">
    <source>
        <dbReference type="Google" id="ProtNLM"/>
    </source>
</evidence>
<accession>A0A1Y3PQ77</accession>
<dbReference type="AlphaFoldDB" id="A0A1Y3PQ77"/>
<evidence type="ECO:0000313" key="3">
    <source>
        <dbReference type="Proteomes" id="UP000196475"/>
    </source>
</evidence>